<dbReference type="Proteomes" id="UP000504607">
    <property type="component" value="Chromosome 11"/>
</dbReference>
<dbReference type="KEGG" id="egu:105053548"/>
<dbReference type="PANTHER" id="PTHR47539:SF1">
    <property type="entry name" value="PENTATRICOPEPTIDE REPEAT-CONTAINING PROTEIN OTP51, CHLOROPLASTIC"/>
    <property type="match status" value="1"/>
</dbReference>
<feature type="compositionally biased region" description="Acidic residues" evidence="5">
    <location>
        <begin position="87"/>
        <end position="103"/>
    </location>
</feature>
<feature type="repeat" description="PPR" evidence="4">
    <location>
        <begin position="501"/>
        <end position="535"/>
    </location>
</feature>
<reference evidence="8" key="1">
    <citation type="submission" date="2025-08" db="UniProtKB">
        <authorList>
            <consortium name="RefSeq"/>
        </authorList>
    </citation>
    <scope>IDENTIFICATION</scope>
</reference>
<dbReference type="InParanoid" id="A0A6I9RWJ4"/>
<feature type="region of interest" description="Disordered" evidence="5">
    <location>
        <begin position="66"/>
        <end position="107"/>
    </location>
</feature>
<feature type="domain" description="Homing endonuclease LAGLIDADG" evidence="6">
    <location>
        <begin position="603"/>
        <end position="769"/>
    </location>
</feature>
<dbReference type="InterPro" id="IPR011990">
    <property type="entry name" value="TPR-like_helical_dom_sf"/>
</dbReference>
<dbReference type="AlphaFoldDB" id="A0A6I9RWJ4"/>
<dbReference type="GeneID" id="105053548"/>
<feature type="region of interest" description="Disordered" evidence="5">
    <location>
        <begin position="790"/>
        <end position="816"/>
    </location>
</feature>
<keyword evidence="1" id="KW-0507">mRNA processing</keyword>
<evidence type="ECO:0000313" key="7">
    <source>
        <dbReference type="Proteomes" id="UP000504607"/>
    </source>
</evidence>
<dbReference type="Pfam" id="PF01535">
    <property type="entry name" value="PPR"/>
    <property type="match status" value="2"/>
</dbReference>
<evidence type="ECO:0000256" key="3">
    <source>
        <dbReference type="ARBA" id="ARBA00023187"/>
    </source>
</evidence>
<evidence type="ECO:0000256" key="1">
    <source>
        <dbReference type="ARBA" id="ARBA00022664"/>
    </source>
</evidence>
<organism evidence="7 8">
    <name type="scientific">Elaeis guineensis var. tenera</name>
    <name type="common">Oil palm</name>
    <dbReference type="NCBI Taxonomy" id="51953"/>
    <lineage>
        <taxon>Eukaryota</taxon>
        <taxon>Viridiplantae</taxon>
        <taxon>Streptophyta</taxon>
        <taxon>Embryophyta</taxon>
        <taxon>Tracheophyta</taxon>
        <taxon>Spermatophyta</taxon>
        <taxon>Magnoliopsida</taxon>
        <taxon>Liliopsida</taxon>
        <taxon>Arecaceae</taxon>
        <taxon>Arecoideae</taxon>
        <taxon>Cocoseae</taxon>
        <taxon>Elaeidinae</taxon>
        <taxon>Elaeis</taxon>
    </lineage>
</organism>
<gene>
    <name evidence="8" type="primary">LOC105053548</name>
</gene>
<dbReference type="OrthoDB" id="2020589at2759"/>
<proteinExistence type="predicted"/>
<dbReference type="InterPro" id="IPR002885">
    <property type="entry name" value="PPR_rpt"/>
</dbReference>
<dbReference type="GO" id="GO:0000373">
    <property type="term" value="P:Group II intron splicing"/>
    <property type="evidence" value="ECO:0007669"/>
    <property type="project" value="TreeGrafter"/>
</dbReference>
<evidence type="ECO:0000256" key="4">
    <source>
        <dbReference type="PROSITE-ProRule" id="PRU00708"/>
    </source>
</evidence>
<dbReference type="GO" id="GO:0004519">
    <property type="term" value="F:endonuclease activity"/>
    <property type="evidence" value="ECO:0007669"/>
    <property type="project" value="InterPro"/>
</dbReference>
<dbReference type="InterPro" id="IPR004860">
    <property type="entry name" value="LAGLIDADG_dom"/>
</dbReference>
<dbReference type="Gene3D" id="3.10.28.10">
    <property type="entry name" value="Homing endonucleases"/>
    <property type="match status" value="2"/>
</dbReference>
<dbReference type="PANTHER" id="PTHR47539">
    <property type="entry name" value="PENTATRICOPEPTIDE REPEAT-CONTAINING PROTEIN OTP51, CHLOROPLASTIC"/>
    <property type="match status" value="1"/>
</dbReference>
<evidence type="ECO:0000256" key="2">
    <source>
        <dbReference type="ARBA" id="ARBA00022737"/>
    </source>
</evidence>
<keyword evidence="3" id="KW-0508">mRNA splicing</keyword>
<dbReference type="Pfam" id="PF03161">
    <property type="entry name" value="LAGLIDADG_2"/>
    <property type="match status" value="1"/>
</dbReference>
<keyword evidence="2" id="KW-0677">Repeat</keyword>
<dbReference type="RefSeq" id="XP_010933063.1">
    <property type="nucleotide sequence ID" value="XM_010934761.2"/>
</dbReference>
<dbReference type="InterPro" id="IPR027434">
    <property type="entry name" value="Homing_endonucl"/>
</dbReference>
<dbReference type="GO" id="GO:0045292">
    <property type="term" value="P:mRNA cis splicing, via spliceosome"/>
    <property type="evidence" value="ECO:0007669"/>
    <property type="project" value="TreeGrafter"/>
</dbReference>
<feature type="compositionally biased region" description="Acidic residues" evidence="5">
    <location>
        <begin position="806"/>
        <end position="816"/>
    </location>
</feature>
<accession>A0A6I9RWJ4</accession>
<protein>
    <submittedName>
        <fullName evidence="8">Pentatricopeptide repeat-containing protein OTP51, chloroplastic</fullName>
    </submittedName>
</protein>
<evidence type="ECO:0000313" key="8">
    <source>
        <dbReference type="RefSeq" id="XP_010933063.1"/>
    </source>
</evidence>
<evidence type="ECO:0000259" key="6">
    <source>
        <dbReference type="Pfam" id="PF03161"/>
    </source>
</evidence>
<dbReference type="PROSITE" id="PS51375">
    <property type="entry name" value="PPR"/>
    <property type="match status" value="2"/>
</dbReference>
<dbReference type="NCBIfam" id="TIGR00756">
    <property type="entry name" value="PPR"/>
    <property type="match status" value="2"/>
</dbReference>
<feature type="repeat" description="PPR" evidence="4">
    <location>
        <begin position="432"/>
        <end position="466"/>
    </location>
</feature>
<dbReference type="FunFam" id="3.10.28.10:FF:000005">
    <property type="entry name" value="Pentatricopeptide repeat-containing protein At2g15820, chloroplastic"/>
    <property type="match status" value="1"/>
</dbReference>
<dbReference type="SUPFAM" id="SSF48452">
    <property type="entry name" value="TPR-like"/>
    <property type="match status" value="1"/>
</dbReference>
<sequence>MREAMLIPLSPELCSTAALPAGLSLRRRYHPTASTSLAALRHPLPLPSSPCRLHCGVLISNAPSPLPLRRRLPSTKRASLVAVEPSQQEEEEEEGDEGEAESEDAGRPLVQLLSDGAAERDMRSLPSPPVEVRELEEFPEQWRRAKIAWLCKELPSHKNSTYVRILNAQRKWITQEDATYIALHFMRTRDNEASFRVYKWMAQRHWFRFDFALATKLADYLGKDRKFTKCREMFDAIINQGRIPSESTFHILTVAYLSAPVEGCLEEACIIYNKMIQLGGYKPRLSLHNSLFRALVRKTGGSSKHYLKQAEFIYHNLVTSDLEIHKDIYAGLIWLHSYQDVIDRERISALREEMRHAKIEESKDVLLSIMRACSKEGDVEETERTWLKLLESGCSLPSQAFVYRMDLYARANEPMKSLEIYKGMKEQKIPVSVAAYHKIIEVMSNAREVDIAEELIDDFIESGMKPLMPAYLNLMHMYFHLGMHDKLELTFSRCLTRCSPNRTIYNIYLKSLVTIGNLEKADEIFNEMHENGTIGTNARSCNTILRGFLALEDHVKVAKIHDIMRQKKYDVEPQSLEKLHYVLSQNRKVVRRTVSMKLDQEQREILIGLLLGGVRMESDVERRNHAIHFEFDESSNVHSALRAHIHERFYEWLTPSSRLAEDDHEIPYRFSTILHSYFGFFADQFWLKGRPMIPKLIHRWLSARVLAYWYMYGGFRISSGDILLKMKGGNREDVERIVKALQAKSLACRVKRKGKVFWIGLQGSNADAFWKLTESYVLVSVKNLLAPGDGLTGNGREEGQFNDSQTESEPDEQGSV</sequence>
<dbReference type="SUPFAM" id="SSF55608">
    <property type="entry name" value="Homing endonucleases"/>
    <property type="match status" value="1"/>
</dbReference>
<dbReference type="InterPro" id="IPR052500">
    <property type="entry name" value="Chloro/Mito_RNA_Process"/>
</dbReference>
<dbReference type="FunCoup" id="A0A6I9RWJ4">
    <property type="interactions" value="3058"/>
</dbReference>
<dbReference type="GO" id="GO:0048564">
    <property type="term" value="P:photosystem I assembly"/>
    <property type="evidence" value="ECO:0007669"/>
    <property type="project" value="TreeGrafter"/>
</dbReference>
<name>A0A6I9RWJ4_ELAGV</name>
<keyword evidence="7" id="KW-1185">Reference proteome</keyword>
<dbReference type="Gene3D" id="1.25.40.10">
    <property type="entry name" value="Tetratricopeptide repeat domain"/>
    <property type="match status" value="2"/>
</dbReference>
<evidence type="ECO:0000256" key="5">
    <source>
        <dbReference type="SAM" id="MobiDB-lite"/>
    </source>
</evidence>